<feature type="signal peptide" evidence="1">
    <location>
        <begin position="1"/>
        <end position="19"/>
    </location>
</feature>
<reference evidence="2 3" key="1">
    <citation type="submission" date="2023-07" db="EMBL/GenBank/DDBJ databases">
        <title>Genomic Encyclopedia of Type Strains, Phase IV (KMG-IV): sequencing the most valuable type-strain genomes for metagenomic binning, comparative biology and taxonomic classification.</title>
        <authorList>
            <person name="Goeker M."/>
        </authorList>
    </citation>
    <scope>NUCLEOTIDE SEQUENCE [LARGE SCALE GENOMIC DNA]</scope>
    <source>
        <strain evidence="2 3">DSM 46876</strain>
    </source>
</reference>
<proteinExistence type="predicted"/>
<keyword evidence="1" id="KW-0732">Signal</keyword>
<name>A0AAJ1WTG5_9BACL</name>
<keyword evidence="3" id="KW-1185">Reference proteome</keyword>
<evidence type="ECO:0000256" key="1">
    <source>
        <dbReference type="SAM" id="SignalP"/>
    </source>
</evidence>
<dbReference type="AlphaFoldDB" id="A0AAJ1WTG5"/>
<evidence type="ECO:0008006" key="4">
    <source>
        <dbReference type="Google" id="ProtNLM"/>
    </source>
</evidence>
<evidence type="ECO:0000313" key="3">
    <source>
        <dbReference type="Proteomes" id="UP001238450"/>
    </source>
</evidence>
<gene>
    <name evidence="2" type="ORF">J2Z48_002565</name>
</gene>
<accession>A0AAJ1WTG5</accession>
<dbReference type="Proteomes" id="UP001238450">
    <property type="component" value="Unassembled WGS sequence"/>
</dbReference>
<feature type="chain" id="PRO_5042591956" description="Outer membrane lipoprotein-sorting protein" evidence="1">
    <location>
        <begin position="20"/>
        <end position="253"/>
    </location>
</feature>
<dbReference type="PROSITE" id="PS51257">
    <property type="entry name" value="PROKAR_LIPOPROTEIN"/>
    <property type="match status" value="1"/>
</dbReference>
<organism evidence="2 3">
    <name type="scientific">Croceifilum oryzae</name>
    <dbReference type="NCBI Taxonomy" id="1553429"/>
    <lineage>
        <taxon>Bacteria</taxon>
        <taxon>Bacillati</taxon>
        <taxon>Bacillota</taxon>
        <taxon>Bacilli</taxon>
        <taxon>Bacillales</taxon>
        <taxon>Thermoactinomycetaceae</taxon>
        <taxon>Croceifilum</taxon>
    </lineage>
</organism>
<dbReference type="EMBL" id="JAUSUV010000011">
    <property type="protein sequence ID" value="MDQ0418373.1"/>
    <property type="molecule type" value="Genomic_DNA"/>
</dbReference>
<protein>
    <recommendedName>
        <fullName evidence="4">Outer membrane lipoprotein-sorting protein</fullName>
    </recommendedName>
</protein>
<sequence>MRWISLILCSLLITGCAGWRLVGQSNDSSTDLTTKQARELVGKAQQAVQNYAGWQAKLHIENADKKENLEVACVKEDVSIRYISDVPAQQYEMVFVKEKAPYLFVKAGGKWSKETVGSDAVSDNFQMLCELANPTYVLQGLAKDSKNKPQLTQQGDNWIIEVKVSDQDTEIFGNYLGKRSRDKLETANHQETISYRLVLNKGSHQVQKIERREETKDSPGKTSIFFYHTDEIVEAKGVRLSTEVLQAPLSGDK</sequence>
<dbReference type="RefSeq" id="WP_307254033.1">
    <property type="nucleotide sequence ID" value="NZ_JAUSUV010000011.1"/>
</dbReference>
<evidence type="ECO:0000313" key="2">
    <source>
        <dbReference type="EMBL" id="MDQ0418373.1"/>
    </source>
</evidence>
<comment type="caution">
    <text evidence="2">The sequence shown here is derived from an EMBL/GenBank/DDBJ whole genome shotgun (WGS) entry which is preliminary data.</text>
</comment>